<evidence type="ECO:0000313" key="4">
    <source>
        <dbReference type="EMBL" id="CAH3026315.1"/>
    </source>
</evidence>
<evidence type="ECO:0000313" key="5">
    <source>
        <dbReference type="Proteomes" id="UP001159427"/>
    </source>
</evidence>
<dbReference type="Proteomes" id="UP001159427">
    <property type="component" value="Unassembled WGS sequence"/>
</dbReference>
<feature type="transmembrane region" description="Helical" evidence="2">
    <location>
        <begin position="47"/>
        <end position="78"/>
    </location>
</feature>
<accession>A0ABN8ME58</accession>
<dbReference type="EMBL" id="CALNXI010000399">
    <property type="protein sequence ID" value="CAH3026315.1"/>
    <property type="molecule type" value="Genomic_DNA"/>
</dbReference>
<gene>
    <name evidence="4" type="ORF">PEVE_00028655</name>
</gene>
<keyword evidence="2" id="KW-1133">Transmembrane helix</keyword>
<keyword evidence="5" id="KW-1185">Reference proteome</keyword>
<evidence type="ECO:0000256" key="1">
    <source>
        <dbReference type="SAM" id="MobiDB-lite"/>
    </source>
</evidence>
<proteinExistence type="predicted"/>
<dbReference type="PROSITE" id="PS50004">
    <property type="entry name" value="C2"/>
    <property type="match status" value="2"/>
</dbReference>
<feature type="compositionally biased region" description="Basic and acidic residues" evidence="1">
    <location>
        <begin position="231"/>
        <end position="251"/>
    </location>
</feature>
<protein>
    <recommendedName>
        <fullName evidence="3">C2 domain-containing protein</fullName>
    </recommendedName>
</protein>
<dbReference type="InterPro" id="IPR035892">
    <property type="entry name" value="C2_domain_sf"/>
</dbReference>
<feature type="domain" description="C2" evidence="3">
    <location>
        <begin position="412"/>
        <end position="545"/>
    </location>
</feature>
<dbReference type="Gene3D" id="2.60.40.150">
    <property type="entry name" value="C2 domain"/>
    <property type="match status" value="2"/>
</dbReference>
<keyword evidence="2" id="KW-0472">Membrane</keyword>
<dbReference type="SUPFAM" id="SSF49562">
    <property type="entry name" value="C2 domain (Calcium/lipid-binding domain, CaLB)"/>
    <property type="match status" value="2"/>
</dbReference>
<dbReference type="InterPro" id="IPR000008">
    <property type="entry name" value="C2_dom"/>
</dbReference>
<name>A0ABN8ME58_9CNID</name>
<comment type="caution">
    <text evidence="4">The sequence shown here is derived from an EMBL/GenBank/DDBJ whole genome shotgun (WGS) entry which is preliminary data.</text>
</comment>
<dbReference type="Pfam" id="PF00168">
    <property type="entry name" value="C2"/>
    <property type="match status" value="2"/>
</dbReference>
<sequence>MAPILPKAQQLYKPFVGENNNRKKRDFDPRSKPQSSSYVTRFASNNTGLLCLLGILIFPVLLGFAIGYGFIVLGVSAYKRMTKEKSKTDAEKEAQKIQVVLGERLVHSSFPQTVSLNVQETKNRGFSGPAQARYYYHRLCNFTSEAINGDVKTNYDDSSISEDDTENRSREKSTIDSPDVDETDSSTHASLEDNLDKSEDEVEREEKGVKNEKDSGISGEENSPAKRKKENKQDTPEKQGHDSSKEIDLKEFGLISENKPPSPSDTEGRRGRIRFALHYNVLKNELQVNIIKATNLPITDNKEGINPMVKLSLLPQQYCWQRTKVIEGTPDPVFNETFVISGFSKDRIKEYELKFRIVNFHDTFKERYGDDIIGEILFPLSELKLIENSPSFSITKWLNLNPPVPLGTEAGDLGELCVSLCFRPISGRLIITITKIRGLPKATVDRTDPYVKLALYCDGVRMSKANTRVKRRSLNPVYNEKFNFNVSADLISLTTVVLKIVNHTEINVGGGSLGTVILGFDSFGSGQEQWKSMIESPSRHIEKWHKLHRDLY</sequence>
<dbReference type="PANTHER" id="PTHR10024:SF227">
    <property type="entry name" value="SYNAPTOTAGMIN 1"/>
    <property type="match status" value="1"/>
</dbReference>
<evidence type="ECO:0000256" key="2">
    <source>
        <dbReference type="SAM" id="Phobius"/>
    </source>
</evidence>
<feature type="compositionally biased region" description="Basic and acidic residues" evidence="1">
    <location>
        <begin position="204"/>
        <end position="215"/>
    </location>
</feature>
<feature type="domain" description="C2" evidence="3">
    <location>
        <begin position="269"/>
        <end position="398"/>
    </location>
</feature>
<organism evidence="4 5">
    <name type="scientific">Porites evermanni</name>
    <dbReference type="NCBI Taxonomy" id="104178"/>
    <lineage>
        <taxon>Eukaryota</taxon>
        <taxon>Metazoa</taxon>
        <taxon>Cnidaria</taxon>
        <taxon>Anthozoa</taxon>
        <taxon>Hexacorallia</taxon>
        <taxon>Scleractinia</taxon>
        <taxon>Fungiina</taxon>
        <taxon>Poritidae</taxon>
        <taxon>Porites</taxon>
    </lineage>
</organism>
<dbReference type="SMART" id="SM00239">
    <property type="entry name" value="C2"/>
    <property type="match status" value="2"/>
</dbReference>
<dbReference type="CDD" id="cd00276">
    <property type="entry name" value="C2B_Synaptotagmin"/>
    <property type="match status" value="1"/>
</dbReference>
<feature type="region of interest" description="Disordered" evidence="1">
    <location>
        <begin position="151"/>
        <end position="270"/>
    </location>
</feature>
<reference evidence="4 5" key="1">
    <citation type="submission" date="2022-05" db="EMBL/GenBank/DDBJ databases">
        <authorList>
            <consortium name="Genoscope - CEA"/>
            <person name="William W."/>
        </authorList>
    </citation>
    <scope>NUCLEOTIDE SEQUENCE [LARGE SCALE GENOMIC DNA]</scope>
</reference>
<evidence type="ECO:0000259" key="3">
    <source>
        <dbReference type="PROSITE" id="PS50004"/>
    </source>
</evidence>
<keyword evidence="2" id="KW-0812">Transmembrane</keyword>
<dbReference type="PANTHER" id="PTHR10024">
    <property type="entry name" value="SYNAPTOTAGMIN"/>
    <property type="match status" value="1"/>
</dbReference>